<dbReference type="AlphaFoldDB" id="A0A1G8FAU8"/>
<evidence type="ECO:0000313" key="1">
    <source>
        <dbReference type="EMBL" id="SDH79260.1"/>
    </source>
</evidence>
<dbReference type="Gene3D" id="3.90.20.10">
    <property type="match status" value="1"/>
</dbReference>
<gene>
    <name evidence="1" type="ORF">SAMN04489735_10611</name>
</gene>
<evidence type="ECO:0000313" key="2">
    <source>
        <dbReference type="Proteomes" id="UP000198956"/>
    </source>
</evidence>
<name>A0A1G8FAU8_ANETH</name>
<reference evidence="1 2" key="1">
    <citation type="submission" date="2016-10" db="EMBL/GenBank/DDBJ databases">
        <authorList>
            <person name="de Groot N.N."/>
        </authorList>
    </citation>
    <scope>NUCLEOTIDE SEQUENCE [LARGE SCALE GENOMIC DNA]</scope>
    <source>
        <strain evidence="1 2">L 420-91</strain>
    </source>
</reference>
<proteinExistence type="predicted"/>
<organism evidence="1 2">
    <name type="scientific">Aneurinibacillus thermoaerophilus</name>
    <dbReference type="NCBI Taxonomy" id="143495"/>
    <lineage>
        <taxon>Bacteria</taxon>
        <taxon>Bacillati</taxon>
        <taxon>Bacillota</taxon>
        <taxon>Bacilli</taxon>
        <taxon>Bacillales</taxon>
        <taxon>Paenibacillaceae</taxon>
        <taxon>Aneurinibacillus group</taxon>
        <taxon>Aneurinibacillus</taxon>
    </lineage>
</organism>
<protein>
    <recommendedName>
        <fullName evidence="3">t-SNARE coiled-coil homology domain-containing protein</fullName>
    </recommendedName>
</protein>
<evidence type="ECO:0008006" key="3">
    <source>
        <dbReference type="Google" id="ProtNLM"/>
    </source>
</evidence>
<accession>A0A1G8FAU8</accession>
<dbReference type="SUPFAM" id="SSF57997">
    <property type="entry name" value="Tropomyosin"/>
    <property type="match status" value="1"/>
</dbReference>
<dbReference type="Proteomes" id="UP000198956">
    <property type="component" value="Unassembled WGS sequence"/>
</dbReference>
<dbReference type="RefSeq" id="WP_409359915.1">
    <property type="nucleotide sequence ID" value="NZ_FNDE01000061.1"/>
</dbReference>
<dbReference type="EMBL" id="FNDE01000061">
    <property type="protein sequence ID" value="SDH79260.1"/>
    <property type="molecule type" value="Genomic_DNA"/>
</dbReference>
<sequence>LEAVDERFNGIDRKLEAVDERFNGIDRKLEAVDKRFDEVDGKFEAADKRFDELDRLVQQNFEEMKQLISAAQVKNLESDNLILREIGNLRAEVRYAIDTAHENREQIHRLKSRLG</sequence>
<feature type="non-terminal residue" evidence="1">
    <location>
        <position position="1"/>
    </location>
</feature>